<dbReference type="AlphaFoldDB" id="A0AAW1XB55"/>
<keyword evidence="3" id="KW-1185">Reference proteome</keyword>
<reference evidence="2 3" key="1">
    <citation type="journal article" date="2023" name="G3 (Bethesda)">
        <title>A chromosome-length genome assembly and annotation of blackberry (Rubus argutus, cv. 'Hillquist').</title>
        <authorList>
            <person name="Bruna T."/>
            <person name="Aryal R."/>
            <person name="Dudchenko O."/>
            <person name="Sargent D.J."/>
            <person name="Mead D."/>
            <person name="Buti M."/>
            <person name="Cavallini A."/>
            <person name="Hytonen T."/>
            <person name="Andres J."/>
            <person name="Pham M."/>
            <person name="Weisz D."/>
            <person name="Mascagni F."/>
            <person name="Usai G."/>
            <person name="Natali L."/>
            <person name="Bassil N."/>
            <person name="Fernandez G.E."/>
            <person name="Lomsadze A."/>
            <person name="Armour M."/>
            <person name="Olukolu B."/>
            <person name="Poorten T."/>
            <person name="Britton C."/>
            <person name="Davik J."/>
            <person name="Ashrafi H."/>
            <person name="Aiden E.L."/>
            <person name="Borodovsky M."/>
            <person name="Worthington M."/>
        </authorList>
    </citation>
    <scope>NUCLEOTIDE SEQUENCE [LARGE SCALE GENOMIC DNA]</scope>
    <source>
        <strain evidence="2">PI 553951</strain>
    </source>
</reference>
<evidence type="ECO:0000256" key="1">
    <source>
        <dbReference type="SAM" id="Coils"/>
    </source>
</evidence>
<accession>A0AAW1XB55</accession>
<evidence type="ECO:0000313" key="3">
    <source>
        <dbReference type="Proteomes" id="UP001457282"/>
    </source>
</evidence>
<dbReference type="Proteomes" id="UP001457282">
    <property type="component" value="Unassembled WGS sequence"/>
</dbReference>
<sequence length="150" mass="17231">MSLAKELDGQKEKYRVDISEYQSQLEKSKKRAAELLQRATYLEADIPNREAEAVLAFKTLSEYHETIKAVFIKEYEDCRAMLKEYCPQSDFMLLLDEKDSDESSAEKGAQGKEVATRREDGSTDGALLLEKFMCLWHFCLVNIGLLEQYA</sequence>
<proteinExistence type="predicted"/>
<comment type="caution">
    <text evidence="2">The sequence shown here is derived from an EMBL/GenBank/DDBJ whole genome shotgun (WGS) entry which is preliminary data.</text>
</comment>
<dbReference type="EMBL" id="JBEDUW010000004">
    <property type="protein sequence ID" value="KAK9933739.1"/>
    <property type="molecule type" value="Genomic_DNA"/>
</dbReference>
<name>A0AAW1XB55_RUBAR</name>
<organism evidence="2 3">
    <name type="scientific">Rubus argutus</name>
    <name type="common">Southern blackberry</name>
    <dbReference type="NCBI Taxonomy" id="59490"/>
    <lineage>
        <taxon>Eukaryota</taxon>
        <taxon>Viridiplantae</taxon>
        <taxon>Streptophyta</taxon>
        <taxon>Embryophyta</taxon>
        <taxon>Tracheophyta</taxon>
        <taxon>Spermatophyta</taxon>
        <taxon>Magnoliopsida</taxon>
        <taxon>eudicotyledons</taxon>
        <taxon>Gunneridae</taxon>
        <taxon>Pentapetalae</taxon>
        <taxon>rosids</taxon>
        <taxon>fabids</taxon>
        <taxon>Rosales</taxon>
        <taxon>Rosaceae</taxon>
        <taxon>Rosoideae</taxon>
        <taxon>Rosoideae incertae sedis</taxon>
        <taxon>Rubus</taxon>
    </lineage>
</organism>
<evidence type="ECO:0000313" key="2">
    <source>
        <dbReference type="EMBL" id="KAK9933739.1"/>
    </source>
</evidence>
<protein>
    <submittedName>
        <fullName evidence="2">Uncharacterized protein</fullName>
    </submittedName>
</protein>
<gene>
    <name evidence="2" type="ORF">M0R45_020915</name>
</gene>
<keyword evidence="1" id="KW-0175">Coiled coil</keyword>
<feature type="coiled-coil region" evidence="1">
    <location>
        <begin position="4"/>
        <end position="45"/>
    </location>
</feature>